<dbReference type="Pfam" id="PF00581">
    <property type="entry name" value="Rhodanese"/>
    <property type="match status" value="1"/>
</dbReference>
<dbReference type="GO" id="GO:0004792">
    <property type="term" value="F:thiosulfate-cyanide sulfurtransferase activity"/>
    <property type="evidence" value="ECO:0007669"/>
    <property type="project" value="TreeGrafter"/>
</dbReference>
<protein>
    <recommendedName>
        <fullName evidence="9">Molybdopterin-synthase adenylyltransferase</fullName>
        <ecNumber evidence="8">2.7.7.80</ecNumber>
    </recommendedName>
    <alternativeName>
        <fullName evidence="12">MoaD protein adenylase</fullName>
    </alternativeName>
    <alternativeName>
        <fullName evidence="10">Molybdopterin-converting factor subunit 1 adenylase</fullName>
    </alternativeName>
    <alternativeName>
        <fullName evidence="11">Sulfur carrier protein MoaD adenylyltransferase</fullName>
    </alternativeName>
</protein>
<evidence type="ECO:0000313" key="14">
    <source>
        <dbReference type="EMBL" id="NHF61171.1"/>
    </source>
</evidence>
<keyword evidence="2" id="KW-0808">Transferase</keyword>
<dbReference type="CDD" id="cd00757">
    <property type="entry name" value="ThiF_MoeB_HesA_family"/>
    <property type="match status" value="1"/>
</dbReference>
<evidence type="ECO:0000256" key="8">
    <source>
        <dbReference type="ARBA" id="ARBA00066884"/>
    </source>
</evidence>
<dbReference type="FunFam" id="3.40.50.720:FF:000033">
    <property type="entry name" value="Adenylyltransferase and sulfurtransferase MOCS3"/>
    <property type="match status" value="1"/>
</dbReference>
<dbReference type="PANTHER" id="PTHR10953:SF102">
    <property type="entry name" value="ADENYLYLTRANSFERASE AND SULFURTRANSFERASE MOCS3"/>
    <property type="match status" value="1"/>
</dbReference>
<dbReference type="InterPro" id="IPR000594">
    <property type="entry name" value="ThiF_NAD_FAD-bd"/>
</dbReference>
<keyword evidence="3" id="KW-0547">Nucleotide-binding</keyword>
<comment type="subunit">
    <text evidence="7">Homodimer. Forms a stable heterotetrameric complex of 2 MoeB and 2 MoaD during adenylation of MoaD.</text>
</comment>
<evidence type="ECO:0000313" key="15">
    <source>
        <dbReference type="Proteomes" id="UP000707206"/>
    </source>
</evidence>
<gene>
    <name evidence="14" type="ORF">FK220_017595</name>
</gene>
<dbReference type="GO" id="GO:0008641">
    <property type="term" value="F:ubiquitin-like modifier activating enzyme activity"/>
    <property type="evidence" value="ECO:0007669"/>
    <property type="project" value="InterPro"/>
</dbReference>
<evidence type="ECO:0000256" key="1">
    <source>
        <dbReference type="ARBA" id="ARBA00009919"/>
    </source>
</evidence>
<keyword evidence="15" id="KW-1185">Reference proteome</keyword>
<evidence type="ECO:0000256" key="9">
    <source>
        <dbReference type="ARBA" id="ARBA00073635"/>
    </source>
</evidence>
<evidence type="ECO:0000256" key="10">
    <source>
        <dbReference type="ARBA" id="ARBA00075110"/>
    </source>
</evidence>
<feature type="domain" description="Rhodanese" evidence="13">
    <location>
        <begin position="270"/>
        <end position="355"/>
    </location>
</feature>
<dbReference type="InterPro" id="IPR036873">
    <property type="entry name" value="Rhodanese-like_dom_sf"/>
</dbReference>
<organism evidence="14 15">
    <name type="scientific">Pelagihabitans pacificus</name>
    <dbReference type="NCBI Taxonomy" id="2696054"/>
    <lineage>
        <taxon>Bacteria</taxon>
        <taxon>Pseudomonadati</taxon>
        <taxon>Bacteroidota</taxon>
        <taxon>Flavobacteriia</taxon>
        <taxon>Flavobacteriales</taxon>
        <taxon>Flavobacteriaceae</taxon>
        <taxon>Pelagihabitans</taxon>
    </lineage>
</organism>
<dbReference type="RefSeq" id="WP_152575671.1">
    <property type="nucleotide sequence ID" value="NZ_VIKU02000006.1"/>
</dbReference>
<dbReference type="CDD" id="cd00158">
    <property type="entry name" value="RHOD"/>
    <property type="match status" value="1"/>
</dbReference>
<evidence type="ECO:0000256" key="12">
    <source>
        <dbReference type="ARBA" id="ARBA00078531"/>
    </source>
</evidence>
<evidence type="ECO:0000256" key="6">
    <source>
        <dbReference type="ARBA" id="ARBA00055169"/>
    </source>
</evidence>
<dbReference type="GO" id="GO:0005524">
    <property type="term" value="F:ATP binding"/>
    <property type="evidence" value="ECO:0007669"/>
    <property type="project" value="UniProtKB-KW"/>
</dbReference>
<dbReference type="PROSITE" id="PS50206">
    <property type="entry name" value="RHODANESE_3"/>
    <property type="match status" value="1"/>
</dbReference>
<evidence type="ECO:0000256" key="5">
    <source>
        <dbReference type="ARBA" id="ARBA00052218"/>
    </source>
</evidence>
<reference evidence="14" key="1">
    <citation type="submission" date="2019-07" db="EMBL/GenBank/DDBJ databases">
        <authorList>
            <person name="De-Chao Zhang Q."/>
        </authorList>
    </citation>
    <scope>NUCLEOTIDE SEQUENCE</scope>
    <source>
        <strain evidence="14">TP-CH-4</strain>
    </source>
</reference>
<dbReference type="Gene3D" id="3.40.250.10">
    <property type="entry name" value="Rhodanese-like domain"/>
    <property type="match status" value="1"/>
</dbReference>
<accession>A0A967ECF5</accession>
<name>A0A967ECF5_9FLAO</name>
<dbReference type="EC" id="2.7.7.80" evidence="8"/>
<dbReference type="GO" id="GO:0005829">
    <property type="term" value="C:cytosol"/>
    <property type="evidence" value="ECO:0007669"/>
    <property type="project" value="TreeGrafter"/>
</dbReference>
<reference evidence="14" key="2">
    <citation type="submission" date="2020-03" db="EMBL/GenBank/DDBJ databases">
        <title>Flavobacteriaceae bacterium strain TP-CH-4, a member of the family Flavobacteriaceae isolated from a deep-sea seamount.</title>
        <authorList>
            <person name="Zhang D.-C."/>
        </authorList>
    </citation>
    <scope>NUCLEOTIDE SEQUENCE</scope>
    <source>
        <strain evidence="14">TP-CH-4</strain>
    </source>
</reference>
<dbReference type="InterPro" id="IPR045886">
    <property type="entry name" value="ThiF/MoeB/HesA"/>
</dbReference>
<evidence type="ECO:0000259" key="13">
    <source>
        <dbReference type="PROSITE" id="PS50206"/>
    </source>
</evidence>
<evidence type="ECO:0000256" key="2">
    <source>
        <dbReference type="ARBA" id="ARBA00022679"/>
    </source>
</evidence>
<comment type="function">
    <text evidence="6">Catalyzes the adenylation by ATP of the carboxyl group of the C-terminal glycine of sulfur carrier protein MoaD.</text>
</comment>
<sequence>MNSKRYDRHIILKDFGPEAQQKLSEAKVLVVGAGGLGVPALTYLNSMGVGTLGIVDNDTVSLSNLHRQVLYNESDVGSSKVWKAIEKLKAQNSETLFEAYDTFLTKQNALEIIKGFDLVVDATDNFPTRYLINDVCVLLKKPFVYGALHGFEGQVSVFNYEGGPTYRCLFPNMPKADEVPNCNEHGVLGIVPGIVGNLQALETVKAITGLGEPLSGVLLLFNGLANSFQKIRFSTNTENLGITELRESYEFECTIPVQSVQADSFERLLEKRKLQIIDVRTPKEYREFRLKDSINIPLVDLETRREEIDMQRPVYFICQSGIRSQKGVIQIRKYAPKANLINVSGGINQLSMYAAKY</sequence>
<dbReference type="Pfam" id="PF00899">
    <property type="entry name" value="ThiF"/>
    <property type="match status" value="1"/>
</dbReference>
<comment type="caution">
    <text evidence="14">The sequence shown here is derived from an EMBL/GenBank/DDBJ whole genome shotgun (WGS) entry which is preliminary data.</text>
</comment>
<evidence type="ECO:0000256" key="11">
    <source>
        <dbReference type="ARBA" id="ARBA00075328"/>
    </source>
</evidence>
<dbReference type="SUPFAM" id="SSF69572">
    <property type="entry name" value="Activating enzymes of the ubiquitin-like proteins"/>
    <property type="match status" value="1"/>
</dbReference>
<evidence type="ECO:0000256" key="3">
    <source>
        <dbReference type="ARBA" id="ARBA00022741"/>
    </source>
</evidence>
<dbReference type="PANTHER" id="PTHR10953">
    <property type="entry name" value="UBIQUITIN-ACTIVATING ENZYME E1"/>
    <property type="match status" value="1"/>
</dbReference>
<dbReference type="Gene3D" id="3.40.50.720">
    <property type="entry name" value="NAD(P)-binding Rossmann-like Domain"/>
    <property type="match status" value="1"/>
</dbReference>
<comment type="similarity">
    <text evidence="1">Belongs to the HesA/MoeB/ThiF family.</text>
</comment>
<comment type="catalytic activity">
    <reaction evidence="5">
        <text>[molybdopterin-synthase sulfur-carrier protein]-C-terminal Gly-Gly + ATP + H(+) = [molybdopterin-synthase sulfur-carrier protein]-C-terminal Gly-Gly-AMP + diphosphate</text>
        <dbReference type="Rhea" id="RHEA:43616"/>
        <dbReference type="Rhea" id="RHEA-COMP:12159"/>
        <dbReference type="Rhea" id="RHEA-COMP:12202"/>
        <dbReference type="ChEBI" id="CHEBI:15378"/>
        <dbReference type="ChEBI" id="CHEBI:30616"/>
        <dbReference type="ChEBI" id="CHEBI:33019"/>
        <dbReference type="ChEBI" id="CHEBI:90618"/>
        <dbReference type="ChEBI" id="CHEBI:90778"/>
        <dbReference type="EC" id="2.7.7.80"/>
    </reaction>
</comment>
<dbReference type="SMART" id="SM00450">
    <property type="entry name" value="RHOD"/>
    <property type="match status" value="1"/>
</dbReference>
<evidence type="ECO:0000256" key="4">
    <source>
        <dbReference type="ARBA" id="ARBA00022840"/>
    </source>
</evidence>
<dbReference type="Proteomes" id="UP000707206">
    <property type="component" value="Unassembled WGS sequence"/>
</dbReference>
<dbReference type="InterPro" id="IPR035985">
    <property type="entry name" value="Ubiquitin-activating_enz"/>
</dbReference>
<proteinExistence type="inferred from homology"/>
<dbReference type="InterPro" id="IPR001763">
    <property type="entry name" value="Rhodanese-like_dom"/>
</dbReference>
<keyword evidence="4" id="KW-0067">ATP-binding</keyword>
<dbReference type="GO" id="GO:0061605">
    <property type="term" value="F:molybdopterin-synthase adenylyltransferase activity"/>
    <property type="evidence" value="ECO:0007669"/>
    <property type="project" value="UniProtKB-EC"/>
</dbReference>
<dbReference type="GO" id="GO:0008146">
    <property type="term" value="F:sulfotransferase activity"/>
    <property type="evidence" value="ECO:0007669"/>
    <property type="project" value="TreeGrafter"/>
</dbReference>
<evidence type="ECO:0000256" key="7">
    <source>
        <dbReference type="ARBA" id="ARBA00063809"/>
    </source>
</evidence>
<dbReference type="EMBL" id="VIKU02000006">
    <property type="protein sequence ID" value="NHF61171.1"/>
    <property type="molecule type" value="Genomic_DNA"/>
</dbReference>
<dbReference type="AlphaFoldDB" id="A0A967ECF5"/>